<evidence type="ECO:0000313" key="2">
    <source>
        <dbReference type="EMBL" id="QLB65779.1"/>
    </source>
</evidence>
<gene>
    <name evidence="2" type="ORF">A9O66_25930</name>
</gene>
<dbReference type="AlphaFoldDB" id="A0A9Q6WPE1"/>
<feature type="compositionally biased region" description="Polar residues" evidence="1">
    <location>
        <begin position="93"/>
        <end position="104"/>
    </location>
</feature>
<protein>
    <submittedName>
        <fullName evidence="2">Uncharacterized protein</fullName>
    </submittedName>
</protein>
<dbReference type="Proteomes" id="UP000509548">
    <property type="component" value="Chromosome 2"/>
</dbReference>
<accession>A0A9Q6WPE1</accession>
<dbReference type="EMBL" id="CP015959">
    <property type="protein sequence ID" value="QLB65779.1"/>
    <property type="molecule type" value="Genomic_DNA"/>
</dbReference>
<feature type="region of interest" description="Disordered" evidence="1">
    <location>
        <begin position="29"/>
        <end position="63"/>
    </location>
</feature>
<feature type="compositionally biased region" description="Basic residues" evidence="1">
    <location>
        <begin position="38"/>
        <end position="60"/>
    </location>
</feature>
<reference evidence="2 3" key="1">
    <citation type="journal article" date="2014" name="Genome Announc.">
        <title>Draft Genome Sequence of the Haloacid-Degrading Burkholderia caribensis Strain MBA4.</title>
        <authorList>
            <person name="Pan Y."/>
            <person name="Kong K.F."/>
            <person name="Tsang J.S."/>
        </authorList>
    </citation>
    <scope>NUCLEOTIDE SEQUENCE [LARGE SCALE GENOMIC DNA]</scope>
    <source>
        <strain evidence="2 3">852011</strain>
    </source>
</reference>
<name>A0A9Q6WPE1_9BURK</name>
<organism evidence="2 3">
    <name type="scientific">Paraburkholderia caribensis</name>
    <dbReference type="NCBI Taxonomy" id="75105"/>
    <lineage>
        <taxon>Bacteria</taxon>
        <taxon>Pseudomonadati</taxon>
        <taxon>Pseudomonadota</taxon>
        <taxon>Betaproteobacteria</taxon>
        <taxon>Burkholderiales</taxon>
        <taxon>Burkholderiaceae</taxon>
        <taxon>Paraburkholderia</taxon>
    </lineage>
</organism>
<sequence length="104" mass="11209">MATCIVVWCASDAFAAQLKPDTLLADSAAHRPATQTLKKPKAAQKASKPSHKTRRRAKAARRPDVFYRWSDEQLMMGGVSPSQIGKRDVVASGRQTSKGAASAK</sequence>
<evidence type="ECO:0000313" key="3">
    <source>
        <dbReference type="Proteomes" id="UP000509548"/>
    </source>
</evidence>
<proteinExistence type="predicted"/>
<evidence type="ECO:0000256" key="1">
    <source>
        <dbReference type="SAM" id="MobiDB-lite"/>
    </source>
</evidence>
<feature type="region of interest" description="Disordered" evidence="1">
    <location>
        <begin position="77"/>
        <end position="104"/>
    </location>
</feature>